<reference evidence="4" key="1">
    <citation type="submission" date="2014-11" db="EMBL/GenBank/DDBJ databases">
        <authorList>
            <person name="Amaro Gonzalez C."/>
        </authorList>
    </citation>
    <scope>NUCLEOTIDE SEQUENCE</scope>
</reference>
<dbReference type="InterPro" id="IPR028036">
    <property type="entry name" value="DMAC1-like_dom"/>
</dbReference>
<evidence type="ECO:0000256" key="2">
    <source>
        <dbReference type="SAM" id="Phobius"/>
    </source>
</evidence>
<reference evidence="4" key="2">
    <citation type="journal article" date="2015" name="Fish Shellfish Immunol.">
        <title>Early steps in the European eel (Anguilla anguilla)-Vibrio vulnificus interaction in the gills: Role of the RtxA13 toxin.</title>
        <authorList>
            <person name="Callol A."/>
            <person name="Pajuelo D."/>
            <person name="Ebbesson L."/>
            <person name="Teles M."/>
            <person name="MacKenzie S."/>
            <person name="Amaro C."/>
        </authorList>
    </citation>
    <scope>NUCLEOTIDE SEQUENCE</scope>
</reference>
<feature type="domain" description="Distal membrane-arm assembly complex protein 1-like" evidence="3">
    <location>
        <begin position="26"/>
        <end position="72"/>
    </location>
</feature>
<evidence type="ECO:0000259" key="3">
    <source>
        <dbReference type="Pfam" id="PF15055"/>
    </source>
</evidence>
<protein>
    <recommendedName>
        <fullName evidence="3">Distal membrane-arm assembly complex protein 1-like domain-containing protein</fullName>
    </recommendedName>
</protein>
<sequence length="92" mass="9382">MTAPSGQTSASPSATQSPSLGRKFGDCWGCRILSGSGLLISAGYVYYAARRGMRQAGPTSIGTVFQIAFAASLAAWAVVVIADPVGKAKGKE</sequence>
<feature type="transmembrane region" description="Helical" evidence="2">
    <location>
        <begin position="32"/>
        <end position="49"/>
    </location>
</feature>
<dbReference type="AlphaFoldDB" id="A0A0E9WSV7"/>
<proteinExistence type="predicted"/>
<keyword evidence="2" id="KW-1133">Transmembrane helix</keyword>
<dbReference type="InterPro" id="IPR053117">
    <property type="entry name" value="DMAC_Protein"/>
</dbReference>
<dbReference type="Pfam" id="PF15055">
    <property type="entry name" value="DMAC1_Dmo2"/>
    <property type="match status" value="1"/>
</dbReference>
<dbReference type="EMBL" id="GBXM01015125">
    <property type="protein sequence ID" value="JAH93452.1"/>
    <property type="molecule type" value="Transcribed_RNA"/>
</dbReference>
<accession>A0A0E9WSV7</accession>
<feature type="compositionally biased region" description="Low complexity" evidence="1">
    <location>
        <begin position="1"/>
        <end position="19"/>
    </location>
</feature>
<dbReference type="PANTHER" id="PTHR36469:SF1">
    <property type="entry name" value="DISTAL MEMBRANE-ARM ASSEMBLY COMPLEX PROTEIN 1"/>
    <property type="match status" value="1"/>
</dbReference>
<keyword evidence="2" id="KW-0472">Membrane</keyword>
<evidence type="ECO:0000313" key="4">
    <source>
        <dbReference type="EMBL" id="JAH93452.1"/>
    </source>
</evidence>
<dbReference type="PANTHER" id="PTHR36469">
    <property type="entry name" value="DISTAL MEMBRANE-ARM ASSEMBLY COMPLEX PROTEIN 1"/>
    <property type="match status" value="1"/>
</dbReference>
<evidence type="ECO:0000256" key="1">
    <source>
        <dbReference type="SAM" id="MobiDB-lite"/>
    </source>
</evidence>
<feature type="transmembrane region" description="Helical" evidence="2">
    <location>
        <begin position="61"/>
        <end position="82"/>
    </location>
</feature>
<keyword evidence="2" id="KW-0812">Transmembrane</keyword>
<name>A0A0E9WSV7_ANGAN</name>
<feature type="region of interest" description="Disordered" evidence="1">
    <location>
        <begin position="1"/>
        <end position="21"/>
    </location>
</feature>
<organism evidence="4">
    <name type="scientific">Anguilla anguilla</name>
    <name type="common">European freshwater eel</name>
    <name type="synonym">Muraena anguilla</name>
    <dbReference type="NCBI Taxonomy" id="7936"/>
    <lineage>
        <taxon>Eukaryota</taxon>
        <taxon>Metazoa</taxon>
        <taxon>Chordata</taxon>
        <taxon>Craniata</taxon>
        <taxon>Vertebrata</taxon>
        <taxon>Euteleostomi</taxon>
        <taxon>Actinopterygii</taxon>
        <taxon>Neopterygii</taxon>
        <taxon>Teleostei</taxon>
        <taxon>Anguilliformes</taxon>
        <taxon>Anguillidae</taxon>
        <taxon>Anguilla</taxon>
    </lineage>
</organism>